<feature type="domain" description="DUF4476" evidence="2">
    <location>
        <begin position="127"/>
        <end position="216"/>
    </location>
</feature>
<evidence type="ECO:0000313" key="4">
    <source>
        <dbReference type="Proteomes" id="UP000002772"/>
    </source>
</evidence>
<feature type="signal peptide" evidence="1">
    <location>
        <begin position="1"/>
        <end position="27"/>
    </location>
</feature>
<keyword evidence="4" id="KW-1185">Reference proteome</keyword>
<evidence type="ECO:0000313" key="3">
    <source>
        <dbReference type="EMBL" id="EGN55662.1"/>
    </source>
</evidence>
<organism evidence="3 4">
    <name type="scientific">Hallella multisaccharivorax DSM 17128</name>
    <dbReference type="NCBI Taxonomy" id="688246"/>
    <lineage>
        <taxon>Bacteria</taxon>
        <taxon>Pseudomonadati</taxon>
        <taxon>Bacteroidota</taxon>
        <taxon>Bacteroidia</taxon>
        <taxon>Bacteroidales</taxon>
        <taxon>Prevotellaceae</taxon>
        <taxon>Hallella</taxon>
    </lineage>
</organism>
<keyword evidence="1" id="KW-0732">Signal</keyword>
<dbReference type="eggNOG" id="COG2913">
    <property type="taxonomic scope" value="Bacteria"/>
</dbReference>
<dbReference type="OrthoDB" id="1014870at2"/>
<dbReference type="InterPro" id="IPR028011">
    <property type="entry name" value="DUF4476"/>
</dbReference>
<dbReference type="HOGENOM" id="CLU_075739_0_0_10"/>
<dbReference type="Pfam" id="PF14771">
    <property type="entry name" value="DUF4476"/>
    <property type="match status" value="1"/>
</dbReference>
<dbReference type="Proteomes" id="UP000002772">
    <property type="component" value="Unassembled WGS sequence"/>
</dbReference>
<dbReference type="EMBL" id="GL945017">
    <property type="protein sequence ID" value="EGN55662.1"/>
    <property type="molecule type" value="Genomic_DNA"/>
</dbReference>
<evidence type="ECO:0000256" key="1">
    <source>
        <dbReference type="SAM" id="SignalP"/>
    </source>
</evidence>
<sequence length="223" mass="25187">MKRSVSFRERMLLCAVMVFVFSFSASAKGGFVQRGMTKDQVTSILGKPDAMSFNESGEVWTYKKVPLIGVSENKLIYVNFGKDNSVTSYHEYLFDYDQNGRPVMTTPQLMLPGYQGSYGNYPQPYELSEGDFSLLYGKVKKASFTDNKCDLLQMACLGCWFTCRQAARLLILFSFDDDKLRALHVMAPRLVDLGYANEIYDVFTFSSNREKASEIIAGAQSMN</sequence>
<evidence type="ECO:0000259" key="2">
    <source>
        <dbReference type="Pfam" id="PF14771"/>
    </source>
</evidence>
<proteinExistence type="predicted"/>
<dbReference type="RefSeq" id="WP_007572344.1">
    <property type="nucleotide sequence ID" value="NZ_BPTS01000002.1"/>
</dbReference>
<name>F8N9E8_9BACT</name>
<reference evidence="4" key="1">
    <citation type="journal article" date="2011" name="Stand. Genomic Sci.">
        <title>Non-contiguous finished genome sequence of the opportunistic oral pathogen Prevotella multisaccharivorax type strain (PPPA20).</title>
        <authorList>
            <person name="Pati A."/>
            <person name="Gronow S."/>
            <person name="Lu M."/>
            <person name="Lapidus A."/>
            <person name="Nolan M."/>
            <person name="Lucas S."/>
            <person name="Hammon N."/>
            <person name="Deshpande S."/>
            <person name="Cheng J.F."/>
            <person name="Tapia R."/>
            <person name="Han C."/>
            <person name="Goodwin L."/>
            <person name="Pitluck S."/>
            <person name="Liolios K."/>
            <person name="Pagani I."/>
            <person name="Mavromatis K."/>
            <person name="Mikhailova N."/>
            <person name="Huntemann M."/>
            <person name="Chen A."/>
            <person name="Palaniappan K."/>
            <person name="Land M."/>
            <person name="Hauser L."/>
            <person name="Detter J.C."/>
            <person name="Brambilla E.M."/>
            <person name="Rohde M."/>
            <person name="Goker M."/>
            <person name="Woyke T."/>
            <person name="Bristow J."/>
            <person name="Eisen J.A."/>
            <person name="Markowitz V."/>
            <person name="Hugenholtz P."/>
            <person name="Kyrpides N.C."/>
            <person name="Klenk H.P."/>
            <person name="Ivanova N."/>
        </authorList>
    </citation>
    <scope>NUCLEOTIDE SEQUENCE [LARGE SCALE GENOMIC DNA]</scope>
    <source>
        <strain evidence="4">DSM 17128</strain>
    </source>
</reference>
<accession>F8N9E8</accession>
<gene>
    <name evidence="3" type="ORF">Premu_0176</name>
</gene>
<dbReference type="AlphaFoldDB" id="F8N9E8"/>
<protein>
    <recommendedName>
        <fullName evidence="2">DUF4476 domain-containing protein</fullName>
    </recommendedName>
</protein>
<feature type="chain" id="PRO_5003375756" description="DUF4476 domain-containing protein" evidence="1">
    <location>
        <begin position="28"/>
        <end position="223"/>
    </location>
</feature>